<dbReference type="EMBL" id="JASPKZ010004890">
    <property type="protein sequence ID" value="KAJ9589771.1"/>
    <property type="molecule type" value="Genomic_DNA"/>
</dbReference>
<comment type="caution">
    <text evidence="1">The sequence shown here is derived from an EMBL/GenBank/DDBJ whole genome shotgun (WGS) entry which is preliminary data.</text>
</comment>
<evidence type="ECO:0000313" key="1">
    <source>
        <dbReference type="EMBL" id="KAJ9589771.1"/>
    </source>
</evidence>
<dbReference type="AlphaFoldDB" id="A0AAD8A0J1"/>
<name>A0AAD8A0J1_DIPPU</name>
<proteinExistence type="predicted"/>
<evidence type="ECO:0008006" key="3">
    <source>
        <dbReference type="Google" id="ProtNLM"/>
    </source>
</evidence>
<gene>
    <name evidence="1" type="ORF">L9F63_027968</name>
</gene>
<feature type="non-terminal residue" evidence="1">
    <location>
        <position position="1"/>
    </location>
</feature>
<keyword evidence="2" id="KW-1185">Reference proteome</keyword>
<reference evidence="1" key="1">
    <citation type="journal article" date="2023" name="IScience">
        <title>Live-bearing cockroach genome reveals convergent evolutionary mechanisms linked to viviparity in insects and beyond.</title>
        <authorList>
            <person name="Fouks B."/>
            <person name="Harrison M.C."/>
            <person name="Mikhailova A.A."/>
            <person name="Marchal E."/>
            <person name="English S."/>
            <person name="Carruthers M."/>
            <person name="Jennings E.C."/>
            <person name="Chiamaka E.L."/>
            <person name="Frigard R.A."/>
            <person name="Pippel M."/>
            <person name="Attardo G.M."/>
            <person name="Benoit J.B."/>
            <person name="Bornberg-Bauer E."/>
            <person name="Tobe S.S."/>
        </authorList>
    </citation>
    <scope>NUCLEOTIDE SEQUENCE</scope>
    <source>
        <strain evidence="1">Stay&amp;Tobe</strain>
    </source>
</reference>
<dbReference type="SUPFAM" id="SSF49870">
    <property type="entry name" value="Osmotin, thaumatin-like protein"/>
    <property type="match status" value="1"/>
</dbReference>
<reference evidence="1" key="2">
    <citation type="submission" date="2023-05" db="EMBL/GenBank/DDBJ databases">
        <authorList>
            <person name="Fouks B."/>
        </authorList>
    </citation>
    <scope>NUCLEOTIDE SEQUENCE</scope>
    <source>
        <strain evidence="1">Stay&amp;Tobe</strain>
        <tissue evidence="1">Testes</tissue>
    </source>
</reference>
<accession>A0AAD8A0J1</accession>
<dbReference type="PANTHER" id="PTHR31013:SF2">
    <property type="entry name" value="THAUMATIN-LIKE PROTEIN"/>
    <property type="match status" value="1"/>
</dbReference>
<dbReference type="InterPro" id="IPR001938">
    <property type="entry name" value="Thaumatin"/>
</dbReference>
<sequence length="97" mass="10237">RTYGLGAGASGRVFGHSGDSGNPTLAEFSINSWNGLDFYDLSVIDGYNLPMKIIPANGGCPTVTCGSANCPDAYHYPTDDTKTHGCATTDYTVEFGY</sequence>
<dbReference type="SMART" id="SM00205">
    <property type="entry name" value="THN"/>
    <property type="match status" value="1"/>
</dbReference>
<dbReference type="PRINTS" id="PR00347">
    <property type="entry name" value="THAUMATIN"/>
</dbReference>
<dbReference type="InterPro" id="IPR037176">
    <property type="entry name" value="Osmotin/thaumatin-like_sf"/>
</dbReference>
<protein>
    <recommendedName>
        <fullName evidence="3">Thaumatin-like protein</fullName>
    </recommendedName>
</protein>
<dbReference type="Pfam" id="PF00314">
    <property type="entry name" value="Thaumatin"/>
    <property type="match status" value="1"/>
</dbReference>
<evidence type="ECO:0000313" key="2">
    <source>
        <dbReference type="Proteomes" id="UP001233999"/>
    </source>
</evidence>
<dbReference type="Proteomes" id="UP001233999">
    <property type="component" value="Unassembled WGS sequence"/>
</dbReference>
<organism evidence="1 2">
    <name type="scientific">Diploptera punctata</name>
    <name type="common">Pacific beetle cockroach</name>
    <dbReference type="NCBI Taxonomy" id="6984"/>
    <lineage>
        <taxon>Eukaryota</taxon>
        <taxon>Metazoa</taxon>
        <taxon>Ecdysozoa</taxon>
        <taxon>Arthropoda</taxon>
        <taxon>Hexapoda</taxon>
        <taxon>Insecta</taxon>
        <taxon>Pterygota</taxon>
        <taxon>Neoptera</taxon>
        <taxon>Polyneoptera</taxon>
        <taxon>Dictyoptera</taxon>
        <taxon>Blattodea</taxon>
        <taxon>Blaberoidea</taxon>
        <taxon>Blaberidae</taxon>
        <taxon>Diplopterinae</taxon>
        <taxon>Diploptera</taxon>
    </lineage>
</organism>
<dbReference type="PANTHER" id="PTHR31013">
    <property type="entry name" value="THAUMATIN FAMILY PROTEIN-RELATED"/>
    <property type="match status" value="1"/>
</dbReference>
<dbReference type="PROSITE" id="PS51367">
    <property type="entry name" value="THAUMATIN_2"/>
    <property type="match status" value="1"/>
</dbReference>
<dbReference type="Gene3D" id="2.60.110.10">
    <property type="entry name" value="Thaumatin"/>
    <property type="match status" value="1"/>
</dbReference>